<feature type="transmembrane region" description="Helical" evidence="17">
    <location>
        <begin position="366"/>
        <end position="392"/>
    </location>
</feature>
<feature type="transmembrane region" description="Helical" evidence="17">
    <location>
        <begin position="413"/>
        <end position="432"/>
    </location>
</feature>
<evidence type="ECO:0000256" key="15">
    <source>
        <dbReference type="ARBA" id="ARBA00023136"/>
    </source>
</evidence>
<name>A0A345X0Q1_ZELCH</name>
<evidence type="ECO:0000256" key="10">
    <source>
        <dbReference type="ARBA" id="ARBA00022982"/>
    </source>
</evidence>
<feature type="transmembrane region" description="Helical" evidence="17">
    <location>
        <begin position="233"/>
        <end position="254"/>
    </location>
</feature>
<dbReference type="PANTHER" id="PTHR42829">
    <property type="entry name" value="NADH-UBIQUINONE OXIDOREDUCTASE CHAIN 5"/>
    <property type="match status" value="1"/>
</dbReference>
<evidence type="ECO:0000256" key="9">
    <source>
        <dbReference type="ARBA" id="ARBA00022967"/>
    </source>
</evidence>
<gene>
    <name evidence="21" type="primary">nad5</name>
</gene>
<feature type="transmembrane region" description="Helical" evidence="17">
    <location>
        <begin position="438"/>
        <end position="458"/>
    </location>
</feature>
<evidence type="ECO:0000256" key="5">
    <source>
        <dbReference type="ARBA" id="ARBA00022448"/>
    </source>
</evidence>
<feature type="transmembrane region" description="Helical" evidence="17">
    <location>
        <begin position="173"/>
        <end position="195"/>
    </location>
</feature>
<dbReference type="Pfam" id="PF06455">
    <property type="entry name" value="NADH5_C"/>
    <property type="match status" value="1"/>
</dbReference>
<sequence>MQIILSLYLFIFSNINFFLGVVFIQLNKIILFKWNLLSIMSFSLEFIVLIDWMTLVFSSVVMMISSMVLIYSMEYMKMDMNINRFMILVAIFLLSMILMIFSPNMLSILLGWDGLGLSSFCLIMFYQNKKSMNSSLVTILMNRIGDINIILLISLLINNFTLNFLILKNVSNLILLLMIFASITKSAQIPFSTWLPMAMAAPTPVSALVHSSTLVTAGVYLIIRLSYLFDNHFMFLIMLISSFTMILSSTSALVEYDLKKIIALSTLSQLSLMMLTVSMGMNILGFFHLISHAMFKSLIFLCSGIMIHNNFNMQDIRPMNFTNKNLSLTLMIFNTAMVTLCGMPFLSGFYSKDLIIDFFNMFNMNFIIYNSLMICMMLTMLYSFRVIYYVTIKVPVMPMFSKNYINNKMNQSIYLLFINSVLYGSIMNWVMFNSINLIILPFSVKIIIYKLFIVSILISKNLMNKLSMKFMIINLMMFFNYMWVLPAIYQIYNIFVLNLSVKTDEVKNNGWLEVISSKKFLYLLKKLNELKSLNLNFLIMMTLSSYIMMIMVYLN</sequence>
<evidence type="ECO:0000256" key="1">
    <source>
        <dbReference type="ARBA" id="ARBA00003257"/>
    </source>
</evidence>
<keyword evidence="7 17" id="KW-0812">Transmembrane</keyword>
<evidence type="ECO:0000259" key="18">
    <source>
        <dbReference type="Pfam" id="PF00361"/>
    </source>
</evidence>
<evidence type="ECO:0000256" key="2">
    <source>
        <dbReference type="ARBA" id="ARBA00004448"/>
    </source>
</evidence>
<evidence type="ECO:0000256" key="12">
    <source>
        <dbReference type="ARBA" id="ARBA00023027"/>
    </source>
</evidence>
<feature type="transmembrane region" description="Helical" evidence="17">
    <location>
        <begin position="533"/>
        <end position="554"/>
    </location>
</feature>
<dbReference type="InterPro" id="IPR010934">
    <property type="entry name" value="NADH_DH_su5_C"/>
</dbReference>
<dbReference type="PRINTS" id="PR01434">
    <property type="entry name" value="NADHDHGNASE5"/>
</dbReference>
<geneLocation type="mitochondrion" evidence="21"/>
<evidence type="ECO:0000256" key="16">
    <source>
        <dbReference type="ARBA" id="ARBA00049551"/>
    </source>
</evidence>
<dbReference type="PANTHER" id="PTHR42829:SF2">
    <property type="entry name" value="NADH-UBIQUINONE OXIDOREDUCTASE CHAIN 5"/>
    <property type="match status" value="1"/>
</dbReference>
<comment type="catalytic activity">
    <reaction evidence="16 17">
        <text>a ubiquinone + NADH + 5 H(+)(in) = a ubiquinol + NAD(+) + 4 H(+)(out)</text>
        <dbReference type="Rhea" id="RHEA:29091"/>
        <dbReference type="Rhea" id="RHEA-COMP:9565"/>
        <dbReference type="Rhea" id="RHEA-COMP:9566"/>
        <dbReference type="ChEBI" id="CHEBI:15378"/>
        <dbReference type="ChEBI" id="CHEBI:16389"/>
        <dbReference type="ChEBI" id="CHEBI:17976"/>
        <dbReference type="ChEBI" id="CHEBI:57540"/>
        <dbReference type="ChEBI" id="CHEBI:57945"/>
        <dbReference type="EC" id="7.1.1.2"/>
    </reaction>
</comment>
<feature type="transmembrane region" description="Helical" evidence="17">
    <location>
        <begin position="82"/>
        <end position="101"/>
    </location>
</feature>
<dbReference type="GO" id="GO:0005743">
    <property type="term" value="C:mitochondrial inner membrane"/>
    <property type="evidence" value="ECO:0007669"/>
    <property type="project" value="UniProtKB-SubCell"/>
</dbReference>
<evidence type="ECO:0000256" key="3">
    <source>
        <dbReference type="ARBA" id="ARBA00012944"/>
    </source>
</evidence>
<evidence type="ECO:0000256" key="4">
    <source>
        <dbReference type="ARBA" id="ARBA00021096"/>
    </source>
</evidence>
<feature type="domain" description="NADH dehydrogenase subunit 5 C-terminal" evidence="20">
    <location>
        <begin position="382"/>
        <end position="553"/>
    </location>
</feature>
<accession>A0A345X0Q1</accession>
<dbReference type="GO" id="GO:0042773">
    <property type="term" value="P:ATP synthesis coupled electron transport"/>
    <property type="evidence" value="ECO:0007669"/>
    <property type="project" value="InterPro"/>
</dbReference>
<comment type="function">
    <text evidence="17">Core subunit of the mitochondrial membrane respiratory chain NADH dehydrogenase (Complex I) which catalyzes electron transfer from NADH through the respiratory chain, using ubiquinone as an electron acceptor. Essential for the catalytic activity and assembly of complex I.</text>
</comment>
<keyword evidence="11 17" id="KW-1133">Transmembrane helix</keyword>
<keyword evidence="13 17" id="KW-0830">Ubiquinone</keyword>
<comment type="subcellular location">
    <subcellularLocation>
        <location evidence="2">Mitochondrion inner membrane</location>
        <topology evidence="2">Multi-pass membrane protein</topology>
    </subcellularLocation>
</comment>
<dbReference type="InterPro" id="IPR003945">
    <property type="entry name" value="NU5C-like"/>
</dbReference>
<dbReference type="InterPro" id="IPR001750">
    <property type="entry name" value="ND/Mrp_TM"/>
</dbReference>
<comment type="similarity">
    <text evidence="17">Belongs to the complex I subunit 5 family.</text>
</comment>
<keyword evidence="10" id="KW-0249">Electron transport</keyword>
<feature type="transmembrane region" description="Helical" evidence="17">
    <location>
        <begin position="470"/>
        <end position="492"/>
    </location>
</feature>
<dbReference type="GO" id="GO:0003954">
    <property type="term" value="F:NADH dehydrogenase activity"/>
    <property type="evidence" value="ECO:0007669"/>
    <property type="project" value="TreeGrafter"/>
</dbReference>
<evidence type="ECO:0000256" key="13">
    <source>
        <dbReference type="ARBA" id="ARBA00023075"/>
    </source>
</evidence>
<evidence type="ECO:0000256" key="11">
    <source>
        <dbReference type="ARBA" id="ARBA00022989"/>
    </source>
</evidence>
<dbReference type="GO" id="GO:0015990">
    <property type="term" value="P:electron transport coupled proton transport"/>
    <property type="evidence" value="ECO:0007669"/>
    <property type="project" value="TreeGrafter"/>
</dbReference>
<dbReference type="GO" id="GO:0008137">
    <property type="term" value="F:NADH dehydrogenase (ubiquinone) activity"/>
    <property type="evidence" value="ECO:0007669"/>
    <property type="project" value="UniProtKB-EC"/>
</dbReference>
<feature type="transmembrane region" description="Helical" evidence="17">
    <location>
        <begin position="328"/>
        <end position="346"/>
    </location>
</feature>
<keyword evidence="5 17" id="KW-0813">Transport</keyword>
<evidence type="ECO:0000313" key="21">
    <source>
        <dbReference type="EMBL" id="AXK15293.1"/>
    </source>
</evidence>
<keyword evidence="14 17" id="KW-0496">Mitochondrion</keyword>
<evidence type="ECO:0000256" key="7">
    <source>
        <dbReference type="ARBA" id="ARBA00022692"/>
    </source>
</evidence>
<evidence type="ECO:0000256" key="8">
    <source>
        <dbReference type="ARBA" id="ARBA00022792"/>
    </source>
</evidence>
<dbReference type="AlphaFoldDB" id="A0A345X0Q1"/>
<evidence type="ECO:0000256" key="14">
    <source>
        <dbReference type="ARBA" id="ARBA00023128"/>
    </source>
</evidence>
<comment type="function">
    <text evidence="1">Core subunit of the mitochondrial membrane respiratory chain NADH dehydrogenase (Complex I) that is believed to belong to the minimal assembly required for catalysis. Complex I functions in the transfer of electrons from NADH to the respiratory chain. The immediate electron acceptor for the enzyme is believed to be ubiquinone.</text>
</comment>
<evidence type="ECO:0000259" key="20">
    <source>
        <dbReference type="Pfam" id="PF06455"/>
    </source>
</evidence>
<feature type="transmembrane region" description="Helical" evidence="17">
    <location>
        <begin position="286"/>
        <end position="307"/>
    </location>
</feature>
<keyword evidence="9" id="KW-1278">Translocase</keyword>
<feature type="transmembrane region" description="Helical" evidence="17">
    <location>
        <begin position="207"/>
        <end position="227"/>
    </location>
</feature>
<keyword evidence="12 17" id="KW-0520">NAD</keyword>
<dbReference type="EMBL" id="MG822749">
    <property type="protein sequence ID" value="AXK15293.1"/>
    <property type="molecule type" value="Genomic_DNA"/>
</dbReference>
<protein>
    <recommendedName>
        <fullName evidence="4 17">NADH-ubiquinone oxidoreductase chain 5</fullName>
        <ecNumber evidence="3 17">7.1.1.2</ecNumber>
    </recommendedName>
</protein>
<evidence type="ECO:0000256" key="17">
    <source>
        <dbReference type="RuleBase" id="RU003404"/>
    </source>
</evidence>
<organism evidence="21">
    <name type="scientific">Zele chlorophthalmus</name>
    <name type="common">Braconid wasp</name>
    <name type="synonym">Bracon chlorophthalmus</name>
    <dbReference type="NCBI Taxonomy" id="1080924"/>
    <lineage>
        <taxon>Eukaryota</taxon>
        <taxon>Metazoa</taxon>
        <taxon>Ecdysozoa</taxon>
        <taxon>Arthropoda</taxon>
        <taxon>Hexapoda</taxon>
        <taxon>Insecta</taxon>
        <taxon>Pterygota</taxon>
        <taxon>Neoptera</taxon>
        <taxon>Endopterygota</taxon>
        <taxon>Hymenoptera</taxon>
        <taxon>Apocrita</taxon>
        <taxon>Ichneumonoidea</taxon>
        <taxon>Braconidae</taxon>
        <taxon>Zeleinae</taxon>
        <taxon>Zele</taxon>
    </lineage>
</organism>
<keyword evidence="6" id="KW-0679">Respiratory chain</keyword>
<feature type="domain" description="NADH:quinone oxidoreductase/Mrp antiporter transmembrane" evidence="18">
    <location>
        <begin position="102"/>
        <end position="370"/>
    </location>
</feature>
<feature type="transmembrane region" description="Helical" evidence="17">
    <location>
        <begin position="46"/>
        <end position="70"/>
    </location>
</feature>
<evidence type="ECO:0000256" key="6">
    <source>
        <dbReference type="ARBA" id="ARBA00022660"/>
    </source>
</evidence>
<dbReference type="Pfam" id="PF00662">
    <property type="entry name" value="Proton_antipo_N"/>
    <property type="match status" value="1"/>
</dbReference>
<evidence type="ECO:0000259" key="19">
    <source>
        <dbReference type="Pfam" id="PF00662"/>
    </source>
</evidence>
<feature type="transmembrane region" description="Helical" evidence="17">
    <location>
        <begin position="147"/>
        <end position="167"/>
    </location>
</feature>
<dbReference type="InterPro" id="IPR001516">
    <property type="entry name" value="Proton_antipo_N"/>
</dbReference>
<dbReference type="EC" id="7.1.1.2" evidence="3 17"/>
<proteinExistence type="inferred from homology"/>
<reference evidence="21" key="1">
    <citation type="submission" date="2018-01" db="EMBL/GenBank/DDBJ databases">
        <title>Mitochondrial Genomes of Zele cholophthalmus.</title>
        <authorList>
            <person name="Xu L."/>
        </authorList>
    </citation>
    <scope>NUCLEOTIDE SEQUENCE</scope>
</reference>
<dbReference type="Pfam" id="PF00361">
    <property type="entry name" value="Proton_antipo_M"/>
    <property type="match status" value="1"/>
</dbReference>
<keyword evidence="15 17" id="KW-0472">Membrane</keyword>
<keyword evidence="8" id="KW-0999">Mitochondrion inner membrane</keyword>
<feature type="domain" description="NADH-Ubiquinone oxidoreductase (complex I) chain 5 N-terminal" evidence="19">
    <location>
        <begin position="37"/>
        <end position="86"/>
    </location>
</feature>
<feature type="transmembrane region" description="Helical" evidence="17">
    <location>
        <begin position="7"/>
        <end position="26"/>
    </location>
</feature>